<dbReference type="Proteomes" id="UP000298663">
    <property type="component" value="Unassembled WGS sequence"/>
</dbReference>
<gene>
    <name evidence="2" type="ORF">L596_002268</name>
</gene>
<evidence type="ECO:0000313" key="2">
    <source>
        <dbReference type="EMBL" id="TMS34736.1"/>
    </source>
</evidence>
<protein>
    <submittedName>
        <fullName evidence="2">Uncharacterized protein</fullName>
    </submittedName>
</protein>
<evidence type="ECO:0000256" key="1">
    <source>
        <dbReference type="SAM" id="MobiDB-lite"/>
    </source>
</evidence>
<feature type="region of interest" description="Disordered" evidence="1">
    <location>
        <begin position="137"/>
        <end position="167"/>
    </location>
</feature>
<feature type="compositionally biased region" description="Basic and acidic residues" evidence="1">
    <location>
        <begin position="143"/>
        <end position="167"/>
    </location>
</feature>
<organism evidence="2 3">
    <name type="scientific">Steinernema carpocapsae</name>
    <name type="common">Entomopathogenic nematode</name>
    <dbReference type="NCBI Taxonomy" id="34508"/>
    <lineage>
        <taxon>Eukaryota</taxon>
        <taxon>Metazoa</taxon>
        <taxon>Ecdysozoa</taxon>
        <taxon>Nematoda</taxon>
        <taxon>Chromadorea</taxon>
        <taxon>Rhabditida</taxon>
        <taxon>Tylenchina</taxon>
        <taxon>Panagrolaimomorpha</taxon>
        <taxon>Strongyloidoidea</taxon>
        <taxon>Steinernematidae</taxon>
        <taxon>Steinernema</taxon>
    </lineage>
</organism>
<accession>A0A4U8UP34</accession>
<sequence length="167" mass="19366">MKGFGLSAGRLAIRAVPLSTFGLSSFFVLRLSTFENHFRLSRLHGPARYLANCLKRSLRRLLVHKTIVRTRILSMLDFAGEAAQHGILLMGFSLVCQLFDAHQFRCCLVQTITKHLISSMLHRNGQDILRRDRKTLIHRKTKSHETHDESRNRRVQTDPFDFEQKRP</sequence>
<evidence type="ECO:0000313" key="3">
    <source>
        <dbReference type="Proteomes" id="UP000298663"/>
    </source>
</evidence>
<name>A0A4U8UP34_STECR</name>
<keyword evidence="3" id="KW-1185">Reference proteome</keyword>
<dbReference type="AlphaFoldDB" id="A0A4U8UP34"/>
<reference evidence="2 3" key="2">
    <citation type="journal article" date="2019" name="G3 (Bethesda)">
        <title>Hybrid Assembly of the Genome of the Entomopathogenic Nematode Steinernema carpocapsae Identifies the X-Chromosome.</title>
        <authorList>
            <person name="Serra L."/>
            <person name="Macchietto M."/>
            <person name="Macias-Munoz A."/>
            <person name="McGill C.J."/>
            <person name="Rodriguez I.M."/>
            <person name="Rodriguez B."/>
            <person name="Murad R."/>
            <person name="Mortazavi A."/>
        </authorList>
    </citation>
    <scope>NUCLEOTIDE SEQUENCE [LARGE SCALE GENOMIC DNA]</scope>
    <source>
        <strain evidence="2 3">ALL</strain>
    </source>
</reference>
<dbReference type="EMBL" id="AZBU02000001">
    <property type="protein sequence ID" value="TMS34736.1"/>
    <property type="molecule type" value="Genomic_DNA"/>
</dbReference>
<proteinExistence type="predicted"/>
<reference evidence="2 3" key="1">
    <citation type="journal article" date="2015" name="Genome Biol.">
        <title>Comparative genomics of Steinernema reveals deeply conserved gene regulatory networks.</title>
        <authorList>
            <person name="Dillman A.R."/>
            <person name="Macchietto M."/>
            <person name="Porter C.F."/>
            <person name="Rogers A."/>
            <person name="Williams B."/>
            <person name="Antoshechkin I."/>
            <person name="Lee M.M."/>
            <person name="Goodwin Z."/>
            <person name="Lu X."/>
            <person name="Lewis E.E."/>
            <person name="Goodrich-Blair H."/>
            <person name="Stock S.P."/>
            <person name="Adams B.J."/>
            <person name="Sternberg P.W."/>
            <person name="Mortazavi A."/>
        </authorList>
    </citation>
    <scope>NUCLEOTIDE SEQUENCE [LARGE SCALE GENOMIC DNA]</scope>
    <source>
        <strain evidence="2 3">ALL</strain>
    </source>
</reference>
<comment type="caution">
    <text evidence="2">The sequence shown here is derived from an EMBL/GenBank/DDBJ whole genome shotgun (WGS) entry which is preliminary data.</text>
</comment>